<comment type="subcellular location">
    <subcellularLocation>
        <location evidence="1">Endomembrane system</location>
        <topology evidence="1">Multi-pass membrane protein</topology>
    </subcellularLocation>
</comment>
<feature type="transmembrane region" description="Helical" evidence="7">
    <location>
        <begin position="224"/>
        <end position="243"/>
    </location>
</feature>
<proteinExistence type="inferred from homology"/>
<dbReference type="InterPro" id="IPR006043">
    <property type="entry name" value="NCS2"/>
</dbReference>
<feature type="transmembrane region" description="Helical" evidence="7">
    <location>
        <begin position="126"/>
        <end position="146"/>
    </location>
</feature>
<evidence type="ECO:0000256" key="7">
    <source>
        <dbReference type="SAM" id="Phobius"/>
    </source>
</evidence>
<dbReference type="PANTHER" id="PTHR43337:SF1">
    <property type="entry name" value="XANTHINE_URACIL PERMEASE C887.17-RELATED"/>
    <property type="match status" value="1"/>
</dbReference>
<feature type="transmembrane region" description="Helical" evidence="7">
    <location>
        <begin position="387"/>
        <end position="407"/>
    </location>
</feature>
<dbReference type="PANTHER" id="PTHR43337">
    <property type="entry name" value="XANTHINE/URACIL PERMEASE C887.17-RELATED"/>
    <property type="match status" value="1"/>
</dbReference>
<feature type="transmembrane region" description="Helical" evidence="7">
    <location>
        <begin position="158"/>
        <end position="179"/>
    </location>
</feature>
<keyword evidence="6 7" id="KW-0472">Membrane</keyword>
<dbReference type="GO" id="GO:0005886">
    <property type="term" value="C:plasma membrane"/>
    <property type="evidence" value="ECO:0007669"/>
    <property type="project" value="TreeGrafter"/>
</dbReference>
<feature type="transmembrane region" description="Helical" evidence="7">
    <location>
        <begin position="282"/>
        <end position="309"/>
    </location>
</feature>
<protein>
    <submittedName>
        <fullName evidence="8">NCS2 family permease</fullName>
    </submittedName>
</protein>
<dbReference type="EMBL" id="CP163435">
    <property type="protein sequence ID" value="XDQ25164.1"/>
    <property type="molecule type" value="Genomic_DNA"/>
</dbReference>
<feature type="transmembrane region" description="Helical" evidence="7">
    <location>
        <begin position="329"/>
        <end position="351"/>
    </location>
</feature>
<organism evidence="8">
    <name type="scientific">Streptomyces sp. R21</name>
    <dbReference type="NCBI Taxonomy" id="3238627"/>
    <lineage>
        <taxon>Bacteria</taxon>
        <taxon>Bacillati</taxon>
        <taxon>Actinomycetota</taxon>
        <taxon>Actinomycetes</taxon>
        <taxon>Kitasatosporales</taxon>
        <taxon>Streptomycetaceae</taxon>
        <taxon>Streptomyces</taxon>
    </lineage>
</organism>
<dbReference type="Pfam" id="PF00860">
    <property type="entry name" value="Xan_ur_permease"/>
    <property type="match status" value="1"/>
</dbReference>
<feature type="transmembrane region" description="Helical" evidence="7">
    <location>
        <begin position="460"/>
        <end position="478"/>
    </location>
</feature>
<evidence type="ECO:0000256" key="5">
    <source>
        <dbReference type="ARBA" id="ARBA00022989"/>
    </source>
</evidence>
<feature type="transmembrane region" description="Helical" evidence="7">
    <location>
        <begin position="80"/>
        <end position="106"/>
    </location>
</feature>
<accession>A0AB39P487</accession>
<dbReference type="GO" id="GO:0012505">
    <property type="term" value="C:endomembrane system"/>
    <property type="evidence" value="ECO:0007669"/>
    <property type="project" value="UniProtKB-SubCell"/>
</dbReference>
<keyword evidence="5 7" id="KW-1133">Transmembrane helix</keyword>
<comment type="similarity">
    <text evidence="2">Belongs to the nucleobase:cation symporter-2 (NCS2) (TC 2.A.40) family. Azg-like subfamily.</text>
</comment>
<dbReference type="AlphaFoldDB" id="A0AB39P487"/>
<evidence type="ECO:0000256" key="4">
    <source>
        <dbReference type="ARBA" id="ARBA00022692"/>
    </source>
</evidence>
<evidence type="ECO:0000256" key="1">
    <source>
        <dbReference type="ARBA" id="ARBA00004127"/>
    </source>
</evidence>
<evidence type="ECO:0000256" key="3">
    <source>
        <dbReference type="ARBA" id="ARBA00022448"/>
    </source>
</evidence>
<dbReference type="RefSeq" id="WP_369232464.1">
    <property type="nucleotide sequence ID" value="NZ_CP163435.1"/>
</dbReference>
<keyword evidence="4 7" id="KW-0812">Transmembrane</keyword>
<feature type="transmembrane region" description="Helical" evidence="7">
    <location>
        <begin position="419"/>
        <end position="448"/>
    </location>
</feature>
<evidence type="ECO:0000313" key="8">
    <source>
        <dbReference type="EMBL" id="XDQ25164.1"/>
    </source>
</evidence>
<reference evidence="8" key="1">
    <citation type="submission" date="2024-07" db="EMBL/GenBank/DDBJ databases">
        <authorList>
            <person name="Yu S.T."/>
        </authorList>
    </citation>
    <scope>NUCLEOTIDE SEQUENCE</scope>
    <source>
        <strain evidence="8">R21</strain>
    </source>
</reference>
<feature type="transmembrane region" description="Helical" evidence="7">
    <location>
        <begin position="49"/>
        <end position="68"/>
    </location>
</feature>
<sequence length="485" mass="50122">MTQQSLEPKTVADDAGAGSRVPAGRSWLDRYFHISQRGSSVAREVRGGVTTFMAMAYILLLNPLILSGKDVAGHTLGQQPLITATAFAAAFSTLLMGFFGKVPLALAAGLSVSGVLSSQVAPQMSWPQAMGMCVIYGVIIMLLVVTGLREMIMNAIPLALKHAITMGIGLFVALIGFYKAGFVHQGKTTPVTLGPGGELAGWPVLLFAATLLLIFMLQARGIPGAILIGIVSGTVLAVILNSLDVISPTQWASGAPELHGSAVSMPDFSLFGDVEFGGWGDVGVMTVGMIVFTLVLAGFFDAMATIIGVGTEAKLADAQGRMPGLSKALFIDGAGGAVGGVAGASGQTVFVESATGVGEGARTGLSSVVTGLFFAACLFFTPLTAIVPGEVAAAALVVIGAMMMMNARHVDWADRATAIPVFLTVVIMPFTYSITAGVAAGVLSYVAIKIAQGKAREIGAFMWGLTVIFLVFFALNPIESWMGVH</sequence>
<gene>
    <name evidence="8" type="ORF">AB5J56_10940</name>
</gene>
<feature type="transmembrane region" description="Helical" evidence="7">
    <location>
        <begin position="199"/>
        <end position="217"/>
    </location>
</feature>
<evidence type="ECO:0000256" key="6">
    <source>
        <dbReference type="ARBA" id="ARBA00023136"/>
    </source>
</evidence>
<dbReference type="InterPro" id="IPR045018">
    <property type="entry name" value="Azg-like"/>
</dbReference>
<dbReference type="GO" id="GO:0005345">
    <property type="term" value="F:purine nucleobase transmembrane transporter activity"/>
    <property type="evidence" value="ECO:0007669"/>
    <property type="project" value="TreeGrafter"/>
</dbReference>
<name>A0AB39P487_9ACTN</name>
<evidence type="ECO:0000256" key="2">
    <source>
        <dbReference type="ARBA" id="ARBA00005697"/>
    </source>
</evidence>
<keyword evidence="3" id="KW-0813">Transport</keyword>